<feature type="domain" description="IraD/Gp25-like" evidence="1">
    <location>
        <begin position="20"/>
        <end position="106"/>
    </location>
</feature>
<dbReference type="Pfam" id="PF04965">
    <property type="entry name" value="GPW_gp25"/>
    <property type="match status" value="1"/>
</dbReference>
<protein>
    <submittedName>
        <fullName evidence="2">Gene 25-like lysozyme</fullName>
    </submittedName>
</protein>
<dbReference type="Gene3D" id="3.10.450.40">
    <property type="match status" value="1"/>
</dbReference>
<organism evidence="2 3">
    <name type="scientific">Caballeronia calidae</name>
    <dbReference type="NCBI Taxonomy" id="1777139"/>
    <lineage>
        <taxon>Bacteria</taxon>
        <taxon>Pseudomonadati</taxon>
        <taxon>Pseudomonadota</taxon>
        <taxon>Betaproteobacteria</taxon>
        <taxon>Burkholderiales</taxon>
        <taxon>Burkholderiaceae</taxon>
        <taxon>Caballeronia</taxon>
    </lineage>
</organism>
<dbReference type="SUPFAM" id="SSF160719">
    <property type="entry name" value="gpW/gp25-like"/>
    <property type="match status" value="1"/>
</dbReference>
<dbReference type="EMBL" id="FCOX02000069">
    <property type="protein sequence ID" value="SAL04857.1"/>
    <property type="molecule type" value="Genomic_DNA"/>
</dbReference>
<evidence type="ECO:0000313" key="3">
    <source>
        <dbReference type="Proteomes" id="UP000071859"/>
    </source>
</evidence>
<dbReference type="InterPro" id="IPR007048">
    <property type="entry name" value="IraD/Gp25-like"/>
</dbReference>
<accession>A0A158EG26</accession>
<sequence length="119" mass="13139">MSWMAFPFAPRHGRTLTRDDDGHVRDMLELVLFTAPGERVNQPDFGCGLNRLLFAGAAPELAGALDMSMRGAIQRWLGDVLAIQELSVEVSESTVTLELTYSLRASGKNGSARFERRLT</sequence>
<name>A0A158EG26_9BURK</name>
<proteinExistence type="predicted"/>
<reference evidence="2" key="1">
    <citation type="submission" date="2016-01" db="EMBL/GenBank/DDBJ databases">
        <authorList>
            <person name="Peeters C."/>
        </authorList>
    </citation>
    <scope>NUCLEOTIDE SEQUENCE</scope>
    <source>
        <strain evidence="2">LMG 29321</strain>
    </source>
</reference>
<keyword evidence="3" id="KW-1185">Reference proteome</keyword>
<dbReference type="AlphaFoldDB" id="A0A158EG26"/>
<evidence type="ECO:0000259" key="1">
    <source>
        <dbReference type="Pfam" id="PF04965"/>
    </source>
</evidence>
<dbReference type="Proteomes" id="UP000071859">
    <property type="component" value="Unassembled WGS sequence"/>
</dbReference>
<comment type="caution">
    <text evidence="2">The sequence shown here is derived from an EMBL/GenBank/DDBJ whole genome shotgun (WGS) entry which is preliminary data.</text>
</comment>
<dbReference type="OrthoDB" id="9802846at2"/>
<dbReference type="RefSeq" id="WP_062611219.1">
    <property type="nucleotide sequence ID" value="NZ_FCOX02000069.1"/>
</dbReference>
<evidence type="ECO:0000313" key="2">
    <source>
        <dbReference type="EMBL" id="SAL04857.1"/>
    </source>
</evidence>
<gene>
    <name evidence="2" type="ORF">AWB78_07166</name>
</gene>